<evidence type="ECO:0000313" key="2">
    <source>
        <dbReference type="EMBL" id="ORZ07679.1"/>
    </source>
</evidence>
<dbReference type="Proteomes" id="UP000193560">
    <property type="component" value="Unassembled WGS sequence"/>
</dbReference>
<dbReference type="AlphaFoldDB" id="A0A1X2I270"/>
<protein>
    <submittedName>
        <fullName evidence="2">Uncharacterized protein</fullName>
    </submittedName>
</protein>
<feature type="compositionally biased region" description="Basic and acidic residues" evidence="1">
    <location>
        <begin position="18"/>
        <end position="29"/>
    </location>
</feature>
<sequence length="205" mass="24213">MDNLRKPIKMPSGEDDNRDSKRQKVERPSQKYTFRIKNYQNTSSPWNVGNKKQKKRSRPPPPGTFKFAPSITTPDMQKMVESRKKAAKERVISGATSKEEEQVKELAPEERHNKRTELQLARLVHLDDNAKPNELLRSTIDYIHHLQGKRDYYKELTRTANDNSNRIIQRLQKRTHHCQQRYEELRRINESWTATVSKTDDYSLP</sequence>
<organism evidence="2 3">
    <name type="scientific">Absidia repens</name>
    <dbReference type="NCBI Taxonomy" id="90262"/>
    <lineage>
        <taxon>Eukaryota</taxon>
        <taxon>Fungi</taxon>
        <taxon>Fungi incertae sedis</taxon>
        <taxon>Mucoromycota</taxon>
        <taxon>Mucoromycotina</taxon>
        <taxon>Mucoromycetes</taxon>
        <taxon>Mucorales</taxon>
        <taxon>Cunninghamellaceae</taxon>
        <taxon>Absidia</taxon>
    </lineage>
</organism>
<accession>A0A1X2I270</accession>
<evidence type="ECO:0000313" key="3">
    <source>
        <dbReference type="Proteomes" id="UP000193560"/>
    </source>
</evidence>
<reference evidence="2 3" key="1">
    <citation type="submission" date="2016-07" db="EMBL/GenBank/DDBJ databases">
        <title>Pervasive Adenine N6-methylation of Active Genes in Fungi.</title>
        <authorList>
            <consortium name="DOE Joint Genome Institute"/>
            <person name="Mondo S.J."/>
            <person name="Dannebaum R.O."/>
            <person name="Kuo R.C."/>
            <person name="Labutti K."/>
            <person name="Haridas S."/>
            <person name="Kuo A."/>
            <person name="Salamov A."/>
            <person name="Ahrendt S.R."/>
            <person name="Lipzen A."/>
            <person name="Sullivan W."/>
            <person name="Andreopoulos W.B."/>
            <person name="Clum A."/>
            <person name="Lindquist E."/>
            <person name="Daum C."/>
            <person name="Ramamoorthy G.K."/>
            <person name="Gryganskyi A."/>
            <person name="Culley D."/>
            <person name="Magnuson J.K."/>
            <person name="James T.Y."/>
            <person name="O'Malley M.A."/>
            <person name="Stajich J.E."/>
            <person name="Spatafora J.W."/>
            <person name="Visel A."/>
            <person name="Grigoriev I.V."/>
        </authorList>
    </citation>
    <scope>NUCLEOTIDE SEQUENCE [LARGE SCALE GENOMIC DNA]</scope>
    <source>
        <strain evidence="2 3">NRRL 1336</strain>
    </source>
</reference>
<gene>
    <name evidence="2" type="ORF">BCR42DRAFT_426007</name>
</gene>
<proteinExistence type="predicted"/>
<feature type="region of interest" description="Disordered" evidence="1">
    <location>
        <begin position="1"/>
        <end position="71"/>
    </location>
</feature>
<feature type="compositionally biased region" description="Polar residues" evidence="1">
    <location>
        <begin position="38"/>
        <end position="47"/>
    </location>
</feature>
<evidence type="ECO:0000256" key="1">
    <source>
        <dbReference type="SAM" id="MobiDB-lite"/>
    </source>
</evidence>
<keyword evidence="3" id="KW-1185">Reference proteome</keyword>
<name>A0A1X2I270_9FUNG</name>
<comment type="caution">
    <text evidence="2">The sequence shown here is derived from an EMBL/GenBank/DDBJ whole genome shotgun (WGS) entry which is preliminary data.</text>
</comment>
<dbReference type="EMBL" id="MCGE01000034">
    <property type="protein sequence ID" value="ORZ07679.1"/>
    <property type="molecule type" value="Genomic_DNA"/>
</dbReference>